<comment type="caution">
    <text evidence="2">The sequence shown here is derived from an EMBL/GenBank/DDBJ whole genome shotgun (WGS) entry which is preliminary data.</text>
</comment>
<keyword evidence="3" id="KW-1185">Reference proteome</keyword>
<evidence type="ECO:0000256" key="1">
    <source>
        <dbReference type="SAM" id="SignalP"/>
    </source>
</evidence>
<feature type="chain" id="PRO_5012300249" evidence="1">
    <location>
        <begin position="20"/>
        <end position="4253"/>
    </location>
</feature>
<protein>
    <submittedName>
        <fullName evidence="2">Uncharacterized protein</fullName>
    </submittedName>
</protein>
<gene>
    <name evidence="2" type="ORF">SteCoe_17255</name>
</gene>
<dbReference type="Proteomes" id="UP000187209">
    <property type="component" value="Unassembled WGS sequence"/>
</dbReference>
<evidence type="ECO:0000313" key="3">
    <source>
        <dbReference type="Proteomes" id="UP000187209"/>
    </source>
</evidence>
<accession>A0A1R2BZD1</accession>
<sequence>MVSFLFCLLTVVLFDHSNSCSITYTGTITANFQKSLTVTGTTGEIVTLSKTSGQGSFLGVTNLIAIISTGTSITIDIYMTLPGSYTIASVCTMSGSGSITVSVASAVYVLTPTNTKVDKSSFFSLDVKVYDFDGNFDTTYLKAAYPVSLSLSPSTTLSGTSSGNTSLGKFSPTDLKITTEGIYTLKAECSDSTLAIQYVTTTITVISLSSFTFSSTQISADSYFDVQLLANLKDNNGDAYTAITSVTISESTGSMVGTFAGTSTNTGTVSFTVYFTTSGDKNVMFSSGTVSNTIKVVVTKSQIILTISNISSGSLDDSTDTFTLTATVWNSGQTVVESTHGPHSIALTLIATTSGNSGLVLGGYTTAMNSVSGIIAFNSLSLLSKGSFQIKATSSGLTDGLTSTYTIANHLKTIAVSCSVSSISIYIYVSIDVKLYGNDDKYYLNSASVTLVPGISSSIINSFTTKTTSNGYVSFTIYSTALGANTFSTLSIDGISSNSLSITFLAPVLRCAFENPANPSGTSIFDYKVSVYDSTNTALLDLINGISVSFSVSCYDASCSGTVYTTYLNSLSLVNGIGYVYSIDFASSGIFTLSASVSGWTTAYCNTGIMTTSINHYSVSIPNSIVTYKTFTATISLYGEDNLPFKLPESITIHNSDNTKLFGTLTRSNSLGVVTFDGLYFTASGIYSWTYSGTAYTLPALSTTVAVSQSIIQIAFSSTPYTNLDVFSITVTIKDLSGATITTLSGLSIELYYGIYSWSIPCSGYTITGYSSPIAITSGKGSTGPMSILSSGNFYFQGYYPGLTYGVITCIILNSLSSMAISSGSYPSTRELYKTFSVNYILIGSDGGNFLLNSGFALTINPSSSVSVMSSSLSFIIAGVATGSVTFTATATGVSQIQNTVNFLTPSLSLVFNPTPTASSTYFTMTVTVFDSTGVKLSEANGNSLALTITCATSPCSGTKISTGTTSITLNSGTNSVSNVQILSSGIFKFEVSYSNWVKGSITTSFIANKVKTLIISLFTLTSTFFNFDMTLTLKGDDDLNFIQSATITITDINDGFTGTKQAPNSSGTVSYTNLYYVKSGLFSFTFTGITFTTTQPTISGTVDKSTIQLVSTPTSVTASGTIFSLRASVKNVFGTLETYNSISITLSVSAASGASGVIVSGLDNTNYIKSTGVNGYVDFSNLSILSSGTFTFTASATEVSSGTISFTILNKIKSVSIVGSAPTVSELFTNFNIQYSVIGDDDLTFTGSYSLVLTNDVTNSLSSSKSSNTFTITPLIPTTVTITGTATNSNDLTNIKFTAFTIEFKIPMLIVTLNPAQPANSETSFVLTVTAKKSDGVTTLTTVPSSISITLTMTCQTSPCSGTLTNKGSGLSPITLTSGTTSFNDAKILSSGQFTFTATYAGWNNSPANTGAITNLIKTATLTNLPSSVYTYFYFSPTITLKGEDDADFILTTTLTFNDGGSGSLTGSTSSNTNTPTRNFSNLYFIIANVYTLTITSSPYRIINSLTQAVTAVQSILVITFSPQPTLSSDVFSVFVVVKNTASGSINTNNVFTITLTFAGQSSISGTSITGFTSPSNTMTNGSGQASFSGISILSSGTFRFTAFATNFIGANSDVTIANTVTRIDFTGTLQASYELYTDNTLTYNMIGSDGNNFILSSPSLSIAGPNSFTFVITKTSATTFTIRSLTSGSALITASTSPATVTVDITMVFNIPKLVVTLNPNTISNSDTAFTVKVEVKSSDSLTLLTNTPSTTVQIVFACQVSQECSGAVLSNTFTSIYIVSGTATSSSYKILSSGMFVFTASYTGWTSGIANTLAITNNIGSYTLTGIPSVVYTYFDFTPTLALKGEDSQPFLLATTITISDGSSGKLQGTATANNNKGTVAFSTMYYNDGFNTNSVTWSFTCTPYTMTTTTISIAVIKSTITAVFNPSTPVSSGNIFSIDITVKDTNGNIATSHSNSISIAYTPSLGTITGLSSPASPTSATTNGVTSFSNLNILTAASQYTFTITSLGLTTATLTTGTIATAVKELVISNADANVDLFTNFEIDYLVHGDDGNNYPTDTTVSISANVNDASIVIDSATASWLTKKYFIVSKKSTGTVSYTLIESFRSKSDIIALTYIPPKLDVVLSTNPSNSNTAFDLYVRVLKNDGTSVISTANGISVSLSLTSTGSSGNVIHDSSGNTITFQLTGSSGNVIHDSSGNTITFPLTLSITNGVSATQSGWKILSSGVFTFTAAYSDWTSGSIDTNSITNLFKDLTLSKPSTFYTYFDFSVTITLNGEDNNNYLLASTITISDNNSGKIVGTLNKSATTGQAVFTSLYYTESGTYTWTISYNSNIYSPTFAVTVTRSKMVIVLSTSDNSAVDDSNDVIKAIVTVKDTETGTIESLYSHSITVSLTYISNFSGTVLFGTKTMPTTVGVAELTNLKILSSGTFDFTATSTGLDPIPSRVTIVNHVKTITLSGPSTIELYTKFYIIVTITGDDDNPFIINNSITLSANPSASVSVATNPQTNTVGTLQFTVYGISSTSSVSFTASASSSIITSNSISISFNVPLLKLTANPTPQSTTSAFVLIAGIYSSTGEYLLLEANNLAITISFACNTGSTCSGTVMNPSVITTITTSSNGQGQSVSSTIKSLGEFKFTASRTGMTTSSNLVVDIISSISSMTITVLSPSIYTYFAFSMKVDILGPDGLPFTASITLTVSDNSAANLKGDKSKTATTGTATFDTLYYEAAGTFTITVTISAPYSYSGTSTQFTVQESYISVTFSGTAPTTSQSLFTLLINIYKTSTTVLESVYSHSITITLLPTDGIEYSGTSLSGTTGTETITSGTITLSSLKILSKGTFRIQVQSLGLTTGYSPEKAITNYVKTIDLTNPQTDEISIYLTFMIHLTLVGDDDNMYLPSASVTITCDKTTVVGLASSAVSIIYQTDFETYATASGTYTFTASVISGGSTITNSIQYVIVQPKLKITLSTTPSTYNDAFNIIINAYDSTFTTVLTKFPSSSISLTITTKSGVVCSGNKIDPTWTTLTLSSGTLTVSSRKILSSGTFILTASGTSLTTGTLEVGPITNAIKSITTSLDPTLTYYTYYDYTISVSLTGSDDNYFLLSTTLTISSANGYLATITDTNTQGYFTYNNKYFTNGSSDTITISTNPYVSTKQVSLSITKSKIIFAFNPAAPTDSTNTFGVTATVMNYDGGTVDIKYTHSIVISIFAAEAGNSGLSMSGSLTQSTVSGVATFSSLKVLSSGLFVLTGATTGVDPINTSSFRVISALKTITLSANPTSVEIYTNFYITISLLGDDDHAYLASAEVTLIPNDATSVSISTTNPSSTSTGSIQFTIQAYKSGSFSFTAVVTSKTIISNTLSMIFLVPKLHITINGAVSNSDSSFTITVSIYKSDNSAVISNANGVAITITFACKTTGCSGTSMNPGLSSITTTSNGQGTSVSEKIISSGTFTLTASCTGMSSSSTDITISSNHLSQINLSLTSGPYYTFFNFDLLVTLIGEDGNNFLISTSITLSDNSSGQLVGSPLTYTNTNGLHTYSALYYKMDGTPWTLTVASTTSSYIMQNTITITVVKSVISVSVPTSPTTSRTSFSLTATVSNVLTGIVESLHNPHSIALTVEYDNTVAFSGNTLAGYSSTQNTGSSGFYTFNNLYFLSSGKFRIKASSSGLVDGYTNYYTIQNFVKTITISSVSTCSAYIQFSVSVSLKGDDDNTFILSETLTLPTSSNIVISVSPQTITSGSATFTLYSILSGSLSITITGTEKTSNSINVVINKAKLEVLLSSSPTLSSNIFAITINAKTNDVSATLLTLVNNKAISLTFTCQTGKTCSGNTLNPALGSLTLNAGTLLITSESIFSSGEFVFTATQADMITGTINVGPVTNLIKTMTPTLSVPTFYTYFDFDINVKLYGEDDNYFILPAVLTVTSTLGSLTTLTITNTNGDILFSNKCFTIPGTDTLTFTTGSPYTKVATINSITITASSIYITFNPTPTDSKIPFVVTATVKRADTLAVESKYSHSITISLTQVGTCSGSSLITTLTGTTSSGIATFSNLYILSKGTFTISGASSNLNSIPSSQFTVKNYVKTITLASPSTSEQYKSFTITVNLYGDDNNVFIDTAEVELLPNPSSSIVFISTTKKIGSSGIFAFDVYAISGSSVVFTAVVTGSSVVSNSVTVNLLTPNLKLALTPTPTRTADFFSITVGIYDSTKTNLLPYAINLDITITVACISSCSGTMLLHPNTPMITTSATRMFI</sequence>
<reference evidence="2 3" key="1">
    <citation type="submission" date="2016-11" db="EMBL/GenBank/DDBJ databases">
        <title>The macronuclear genome of Stentor coeruleus: a giant cell with tiny introns.</title>
        <authorList>
            <person name="Slabodnick M."/>
            <person name="Ruby J.G."/>
            <person name="Reiff S.B."/>
            <person name="Swart E.C."/>
            <person name="Gosai S."/>
            <person name="Prabakaran S."/>
            <person name="Witkowska E."/>
            <person name="Larue G.E."/>
            <person name="Fisher S."/>
            <person name="Freeman R.M."/>
            <person name="Gunawardena J."/>
            <person name="Chu W."/>
            <person name="Stover N.A."/>
            <person name="Gregory B.D."/>
            <person name="Nowacki M."/>
            <person name="Derisi J."/>
            <person name="Roy S.W."/>
            <person name="Marshall W.F."/>
            <person name="Sood P."/>
        </authorList>
    </citation>
    <scope>NUCLEOTIDE SEQUENCE [LARGE SCALE GENOMIC DNA]</scope>
    <source>
        <strain evidence="2">WM001</strain>
    </source>
</reference>
<keyword evidence="1" id="KW-0732">Signal</keyword>
<organism evidence="2 3">
    <name type="scientific">Stentor coeruleus</name>
    <dbReference type="NCBI Taxonomy" id="5963"/>
    <lineage>
        <taxon>Eukaryota</taxon>
        <taxon>Sar</taxon>
        <taxon>Alveolata</taxon>
        <taxon>Ciliophora</taxon>
        <taxon>Postciliodesmatophora</taxon>
        <taxon>Heterotrichea</taxon>
        <taxon>Heterotrichida</taxon>
        <taxon>Stentoridae</taxon>
        <taxon>Stentor</taxon>
    </lineage>
</organism>
<proteinExistence type="predicted"/>
<evidence type="ECO:0000313" key="2">
    <source>
        <dbReference type="EMBL" id="OMJ82136.1"/>
    </source>
</evidence>
<dbReference type="EMBL" id="MPUH01000352">
    <property type="protein sequence ID" value="OMJ82136.1"/>
    <property type="molecule type" value="Genomic_DNA"/>
</dbReference>
<name>A0A1R2BZD1_9CILI</name>
<feature type="signal peptide" evidence="1">
    <location>
        <begin position="1"/>
        <end position="19"/>
    </location>
</feature>